<evidence type="ECO:0000313" key="1">
    <source>
        <dbReference type="EMBL" id="RNA34098.1"/>
    </source>
</evidence>
<dbReference type="EMBL" id="REGN01001524">
    <property type="protein sequence ID" value="RNA34098.1"/>
    <property type="molecule type" value="Genomic_DNA"/>
</dbReference>
<organism evidence="1 2">
    <name type="scientific">Brachionus plicatilis</name>
    <name type="common">Marine rotifer</name>
    <name type="synonym">Brachionus muelleri</name>
    <dbReference type="NCBI Taxonomy" id="10195"/>
    <lineage>
        <taxon>Eukaryota</taxon>
        <taxon>Metazoa</taxon>
        <taxon>Spiralia</taxon>
        <taxon>Gnathifera</taxon>
        <taxon>Rotifera</taxon>
        <taxon>Eurotatoria</taxon>
        <taxon>Monogononta</taxon>
        <taxon>Pseudotrocha</taxon>
        <taxon>Ploima</taxon>
        <taxon>Brachionidae</taxon>
        <taxon>Brachionus</taxon>
    </lineage>
</organism>
<dbReference type="AlphaFoldDB" id="A0A3M7SEU7"/>
<sequence length="85" mass="9822">MTGSWVSEPFKNLCLSASIGHFWLYFPKSWTKWSEFWLAMMHILMRMNFLTKPFISSSSLIVATLPPLLLHAPPLSLVGCDRFLF</sequence>
<keyword evidence="2" id="KW-1185">Reference proteome</keyword>
<evidence type="ECO:0000313" key="2">
    <source>
        <dbReference type="Proteomes" id="UP000276133"/>
    </source>
</evidence>
<reference evidence="1 2" key="1">
    <citation type="journal article" date="2018" name="Sci. Rep.">
        <title>Genomic signatures of local adaptation to the degree of environmental predictability in rotifers.</title>
        <authorList>
            <person name="Franch-Gras L."/>
            <person name="Hahn C."/>
            <person name="Garcia-Roger E.M."/>
            <person name="Carmona M.J."/>
            <person name="Serra M."/>
            <person name="Gomez A."/>
        </authorList>
    </citation>
    <scope>NUCLEOTIDE SEQUENCE [LARGE SCALE GENOMIC DNA]</scope>
    <source>
        <strain evidence="1">HYR1</strain>
    </source>
</reference>
<comment type="caution">
    <text evidence="1">The sequence shown here is derived from an EMBL/GenBank/DDBJ whole genome shotgun (WGS) entry which is preliminary data.</text>
</comment>
<gene>
    <name evidence="1" type="ORF">BpHYR1_009862</name>
</gene>
<dbReference type="Proteomes" id="UP000276133">
    <property type="component" value="Unassembled WGS sequence"/>
</dbReference>
<accession>A0A3M7SEU7</accession>
<protein>
    <submittedName>
        <fullName evidence="1">Uncharacterized protein</fullName>
    </submittedName>
</protein>
<name>A0A3M7SEU7_BRAPC</name>
<proteinExistence type="predicted"/>